<dbReference type="STRING" id="137591.AO080_07665"/>
<dbReference type="Gene3D" id="2.160.10.10">
    <property type="entry name" value="Hexapeptide repeat proteins"/>
    <property type="match status" value="1"/>
</dbReference>
<dbReference type="Pfam" id="PF00132">
    <property type="entry name" value="Hexapep"/>
    <property type="match status" value="1"/>
</dbReference>
<dbReference type="PATRIC" id="fig|137591.25.peg.1886"/>
<dbReference type="InterPro" id="IPR011004">
    <property type="entry name" value="Trimer_LpxA-like_sf"/>
</dbReference>
<dbReference type="PANTHER" id="PTHR23416:SF23">
    <property type="entry name" value="ACETYLTRANSFERASE C18B11.09C-RELATED"/>
    <property type="match status" value="1"/>
</dbReference>
<accession>A0A0D1LMG6</accession>
<protein>
    <submittedName>
        <fullName evidence="4">Putative acetyltransferase</fullName>
        <ecNumber evidence="4">2.3.1.-</ecNumber>
    </submittedName>
</protein>
<dbReference type="InterPro" id="IPR018357">
    <property type="entry name" value="Hexapep_transf_CS"/>
</dbReference>
<keyword evidence="4" id="KW-0012">Acyltransferase</keyword>
<keyword evidence="3" id="KW-0677">Repeat</keyword>
<dbReference type="OrthoDB" id="9812571at2"/>
<evidence type="ECO:0000256" key="1">
    <source>
        <dbReference type="ARBA" id="ARBA00007274"/>
    </source>
</evidence>
<evidence type="ECO:0000313" key="4">
    <source>
        <dbReference type="EMBL" id="KIU19892.1"/>
    </source>
</evidence>
<dbReference type="InterPro" id="IPR001451">
    <property type="entry name" value="Hexapep"/>
</dbReference>
<reference evidence="4 5" key="1">
    <citation type="journal article" date="2015" name="Microbiology (Mosc.)">
        <title>Genomics of the Weissella cibaria species with an examination of its metabolic traits.</title>
        <authorList>
            <person name="Lynch K.M."/>
            <person name="Lucid A."/>
            <person name="Arendt E.K."/>
            <person name="Sleator R.D."/>
            <person name="Lucey B."/>
            <person name="Coffey A."/>
        </authorList>
    </citation>
    <scope>NUCLEOTIDE SEQUENCE [LARGE SCALE GENOMIC DNA]</scope>
    <source>
        <strain evidence="4 5">MG1</strain>
    </source>
</reference>
<keyword evidence="5" id="KW-1185">Reference proteome</keyword>
<name>A0A0D1LMG6_9LACO</name>
<dbReference type="PANTHER" id="PTHR23416">
    <property type="entry name" value="SIALIC ACID SYNTHASE-RELATED"/>
    <property type="match status" value="1"/>
</dbReference>
<evidence type="ECO:0000313" key="5">
    <source>
        <dbReference type="Proteomes" id="UP000032287"/>
    </source>
</evidence>
<dbReference type="PROSITE" id="PS00101">
    <property type="entry name" value="HEXAPEP_TRANSFERASES"/>
    <property type="match status" value="1"/>
</dbReference>
<evidence type="ECO:0000256" key="3">
    <source>
        <dbReference type="ARBA" id="ARBA00022737"/>
    </source>
</evidence>
<dbReference type="AlphaFoldDB" id="A0A0D1LMG6"/>
<dbReference type="GO" id="GO:0008374">
    <property type="term" value="F:O-acyltransferase activity"/>
    <property type="evidence" value="ECO:0007669"/>
    <property type="project" value="TreeGrafter"/>
</dbReference>
<dbReference type="Proteomes" id="UP000032287">
    <property type="component" value="Unassembled WGS sequence"/>
</dbReference>
<keyword evidence="2 4" id="KW-0808">Transferase</keyword>
<gene>
    <name evidence="4" type="ORF">QX99_01915</name>
</gene>
<sequence>MEIKQLNQLLSEGKPIFKDSDASHLMIAVGEENRQITMAINNTYHPLPELQQLFAKLTGSDVDESLVIFPPFYTDYGRNITLGQHVFINADAHFQDQGGISIGDSTQIGHNVVLATLNHGLASADRGTLYPAKIVIGKNVWIGANVTVLGGVTIGDNAVIAAGAVVTKDVAADTVVAGVPAKFVKAID</sequence>
<dbReference type="InterPro" id="IPR051159">
    <property type="entry name" value="Hexapeptide_acetyltransf"/>
</dbReference>
<dbReference type="EC" id="2.3.1.-" evidence="4"/>
<proteinExistence type="inferred from homology"/>
<dbReference type="RefSeq" id="WP_043712126.1">
    <property type="nucleotide sequence ID" value="NZ_CP012873.1"/>
</dbReference>
<dbReference type="KEGG" id="wcb:AO080_07665"/>
<dbReference type="EMBL" id="JWHU01000034">
    <property type="protein sequence ID" value="KIU19892.1"/>
    <property type="molecule type" value="Genomic_DNA"/>
</dbReference>
<evidence type="ECO:0000256" key="2">
    <source>
        <dbReference type="ARBA" id="ARBA00022679"/>
    </source>
</evidence>
<organism evidence="4 5">
    <name type="scientific">Weissella cibaria</name>
    <dbReference type="NCBI Taxonomy" id="137591"/>
    <lineage>
        <taxon>Bacteria</taxon>
        <taxon>Bacillati</taxon>
        <taxon>Bacillota</taxon>
        <taxon>Bacilli</taxon>
        <taxon>Lactobacillales</taxon>
        <taxon>Lactobacillaceae</taxon>
        <taxon>Weissella</taxon>
    </lineage>
</organism>
<dbReference type="SUPFAM" id="SSF51161">
    <property type="entry name" value="Trimeric LpxA-like enzymes"/>
    <property type="match status" value="1"/>
</dbReference>
<comment type="caution">
    <text evidence="4">The sequence shown here is derived from an EMBL/GenBank/DDBJ whole genome shotgun (WGS) entry which is preliminary data.</text>
</comment>
<comment type="similarity">
    <text evidence="1">Belongs to the transferase hexapeptide repeat family.</text>
</comment>